<proteinExistence type="predicted"/>
<dbReference type="PANTHER" id="PTHR10989:SF16">
    <property type="entry name" value="AT02829P-RELATED"/>
    <property type="match status" value="1"/>
</dbReference>
<evidence type="ECO:0008006" key="8">
    <source>
        <dbReference type="Google" id="ProtNLM"/>
    </source>
</evidence>
<keyword evidence="4 5" id="KW-0472">Membrane</keyword>
<dbReference type="GO" id="GO:0016020">
    <property type="term" value="C:membrane"/>
    <property type="evidence" value="ECO:0007669"/>
    <property type="project" value="InterPro"/>
</dbReference>
<feature type="transmembrane region" description="Helical" evidence="5">
    <location>
        <begin position="75"/>
        <end position="95"/>
    </location>
</feature>
<dbReference type="GO" id="GO:0012505">
    <property type="term" value="C:endomembrane system"/>
    <property type="evidence" value="ECO:0007669"/>
    <property type="project" value="UniProtKB-SubCell"/>
</dbReference>
<evidence type="ECO:0000256" key="3">
    <source>
        <dbReference type="ARBA" id="ARBA00022989"/>
    </source>
</evidence>
<feature type="transmembrane region" description="Helical" evidence="5">
    <location>
        <begin position="43"/>
        <end position="63"/>
    </location>
</feature>
<evidence type="ECO:0000256" key="5">
    <source>
        <dbReference type="SAM" id="Phobius"/>
    </source>
</evidence>
<keyword evidence="2 5" id="KW-0812">Transmembrane</keyword>
<dbReference type="EMBL" id="BTGB01000009">
    <property type="protein sequence ID" value="GMM48628.1"/>
    <property type="molecule type" value="Genomic_DNA"/>
</dbReference>
<evidence type="ECO:0000256" key="2">
    <source>
        <dbReference type="ARBA" id="ARBA00022692"/>
    </source>
</evidence>
<feature type="transmembrane region" description="Helical" evidence="5">
    <location>
        <begin position="115"/>
        <end position="136"/>
    </location>
</feature>
<evidence type="ECO:0000256" key="1">
    <source>
        <dbReference type="ARBA" id="ARBA00004127"/>
    </source>
</evidence>
<comment type="caution">
    <text evidence="6">The sequence shown here is derived from an EMBL/GenBank/DDBJ whole genome shotgun (WGS) entry which is preliminary data.</text>
</comment>
<evidence type="ECO:0000256" key="4">
    <source>
        <dbReference type="ARBA" id="ARBA00023136"/>
    </source>
</evidence>
<gene>
    <name evidence="6" type="ORF">DAPK24_052260</name>
</gene>
<dbReference type="AlphaFoldDB" id="A0AAV5RD10"/>
<feature type="transmembrane region" description="Helical" evidence="5">
    <location>
        <begin position="143"/>
        <end position="162"/>
    </location>
</feature>
<protein>
    <recommendedName>
        <fullName evidence="8">FAR-17a/AIG1-like protein</fullName>
    </recommendedName>
</protein>
<dbReference type="PANTHER" id="PTHR10989">
    <property type="entry name" value="ANDROGEN-INDUCED PROTEIN 1-RELATED"/>
    <property type="match status" value="1"/>
</dbReference>
<reference evidence="6 7" key="1">
    <citation type="journal article" date="2023" name="Elife">
        <title>Identification of key yeast species and microbe-microbe interactions impacting larval growth of Drosophila in the wild.</title>
        <authorList>
            <person name="Mure A."/>
            <person name="Sugiura Y."/>
            <person name="Maeda R."/>
            <person name="Honda K."/>
            <person name="Sakurai N."/>
            <person name="Takahashi Y."/>
            <person name="Watada M."/>
            <person name="Katoh T."/>
            <person name="Gotoh A."/>
            <person name="Gotoh Y."/>
            <person name="Taniguchi I."/>
            <person name="Nakamura K."/>
            <person name="Hayashi T."/>
            <person name="Katayama T."/>
            <person name="Uemura T."/>
            <person name="Hattori Y."/>
        </authorList>
    </citation>
    <scope>NUCLEOTIDE SEQUENCE [LARGE SCALE GENOMIC DNA]</scope>
    <source>
        <strain evidence="6 7">PK-24</strain>
    </source>
</reference>
<dbReference type="Proteomes" id="UP001378960">
    <property type="component" value="Unassembled WGS sequence"/>
</dbReference>
<feature type="transmembrane region" description="Helical" evidence="5">
    <location>
        <begin position="182"/>
        <end position="205"/>
    </location>
</feature>
<evidence type="ECO:0000313" key="6">
    <source>
        <dbReference type="EMBL" id="GMM48628.1"/>
    </source>
</evidence>
<sequence length="223" mass="25403">MDPYKGQLVPTIIALLFTVSSATAFIGLNELELPPQLANGGHYQFLTNIALLLSTIYSFVNILYHQTSINGIKPLKIHMSAICLSLNVVVSLVYWSLKLFIPHLIMAEKDGGIPLLLDIQIHMIPLLTVAIDYFCFMERWNVPFLRAYAIVASLATLYWFWLEYLITDDASYPYPFLNVEKNLRIIIFIIVSFIAFSAFVVGKLLHPQFIPELKEAEKHVKKN</sequence>
<evidence type="ECO:0000313" key="7">
    <source>
        <dbReference type="Proteomes" id="UP001378960"/>
    </source>
</evidence>
<comment type="subcellular location">
    <subcellularLocation>
        <location evidence="1">Endomembrane system</location>
        <topology evidence="1">Multi-pass membrane protein</topology>
    </subcellularLocation>
</comment>
<keyword evidence="3 5" id="KW-1133">Transmembrane helix</keyword>
<dbReference type="InterPro" id="IPR006838">
    <property type="entry name" value="ADTRP_AIG1"/>
</dbReference>
<accession>A0AAV5RD10</accession>
<keyword evidence="7" id="KW-1185">Reference proteome</keyword>
<organism evidence="6 7">
    <name type="scientific">Pichia kluyveri</name>
    <name type="common">Yeast</name>
    <dbReference type="NCBI Taxonomy" id="36015"/>
    <lineage>
        <taxon>Eukaryota</taxon>
        <taxon>Fungi</taxon>
        <taxon>Dikarya</taxon>
        <taxon>Ascomycota</taxon>
        <taxon>Saccharomycotina</taxon>
        <taxon>Pichiomycetes</taxon>
        <taxon>Pichiales</taxon>
        <taxon>Pichiaceae</taxon>
        <taxon>Pichia</taxon>
    </lineage>
</organism>
<dbReference type="Pfam" id="PF04750">
    <property type="entry name" value="Far-17a_AIG1"/>
    <property type="match status" value="1"/>
</dbReference>
<name>A0AAV5RD10_PICKL</name>